<evidence type="ECO:0000256" key="12">
    <source>
        <dbReference type="ARBA" id="ARBA00033413"/>
    </source>
</evidence>
<evidence type="ECO:0000313" key="15">
    <source>
        <dbReference type="Proteomes" id="UP000031275"/>
    </source>
</evidence>
<dbReference type="EC" id="2.7.6.3" evidence="3"/>
<keyword evidence="7" id="KW-0418">Kinase</keyword>
<reference evidence="14 15" key="1">
    <citation type="submission" date="2014-10" db="EMBL/GenBank/DDBJ databases">
        <title>Kaistella solincola genome.</title>
        <authorList>
            <person name="Newman J.D."/>
        </authorList>
    </citation>
    <scope>NUCLEOTIDE SEQUENCE [LARGE SCALE GENOMIC DNA]</scope>
    <source>
        <strain evidence="14 15">DSM 22468</strain>
    </source>
</reference>
<evidence type="ECO:0000256" key="11">
    <source>
        <dbReference type="ARBA" id="ARBA00029766"/>
    </source>
</evidence>
<comment type="caution">
    <text evidence="14">The sequence shown here is derived from an EMBL/GenBank/DDBJ whole genome shotgun (WGS) entry which is preliminary data.</text>
</comment>
<protein>
    <recommendedName>
        <fullName evidence="4">2-amino-4-hydroxy-6-hydroxymethyldihydropteridine pyrophosphokinase</fullName>
        <ecNumber evidence="3">2.7.6.3</ecNumber>
    </recommendedName>
    <alternativeName>
        <fullName evidence="11">6-hydroxymethyl-7,8-dihydropterin pyrophosphokinase</fullName>
    </alternativeName>
    <alternativeName>
        <fullName evidence="12">7,8-dihydro-6-hydroxymethylpterin-pyrophosphokinase</fullName>
    </alternativeName>
</protein>
<keyword evidence="9" id="KW-0289">Folate biosynthesis</keyword>
<accession>A0ABR4ZRE8</accession>
<keyword evidence="8" id="KW-0067">ATP-binding</keyword>
<evidence type="ECO:0000256" key="2">
    <source>
        <dbReference type="ARBA" id="ARBA00005810"/>
    </source>
</evidence>
<evidence type="ECO:0000313" key="14">
    <source>
        <dbReference type="EMBL" id="KIA83892.1"/>
    </source>
</evidence>
<gene>
    <name evidence="14" type="ORF">OA84_07130</name>
</gene>
<evidence type="ECO:0000259" key="13">
    <source>
        <dbReference type="Pfam" id="PF01288"/>
    </source>
</evidence>
<organism evidence="14 15">
    <name type="scientific">Kaistella solincola</name>
    <dbReference type="NCBI Taxonomy" id="510955"/>
    <lineage>
        <taxon>Bacteria</taxon>
        <taxon>Pseudomonadati</taxon>
        <taxon>Bacteroidota</taxon>
        <taxon>Flavobacteriia</taxon>
        <taxon>Flavobacteriales</taxon>
        <taxon>Weeksellaceae</taxon>
        <taxon>Chryseobacterium group</taxon>
        <taxon>Kaistella</taxon>
    </lineage>
</organism>
<comment type="similarity">
    <text evidence="2">Belongs to the HPPK family.</text>
</comment>
<evidence type="ECO:0000256" key="8">
    <source>
        <dbReference type="ARBA" id="ARBA00022840"/>
    </source>
</evidence>
<sequence length="129" mass="14786">MIALGSNINAEQNFSDALKLLQDCGFIMQRTEFLKTKPLKFKSQPEFLNGAILLRTKKSLSELKMHLKQIEALLGRVRTENKNAPRTIDLDVTTYNGFVLDDDIQTFPFLQEFVRQLQSSIPLENRDLA</sequence>
<keyword evidence="6" id="KW-0547">Nucleotide-binding</keyword>
<dbReference type="InterPro" id="IPR035907">
    <property type="entry name" value="Hppk_sf"/>
</dbReference>
<comment type="pathway">
    <text evidence="1">Cofactor biosynthesis; tetrahydrofolate biosynthesis; 2-amino-4-hydroxy-6-hydroxymethyl-7,8-dihydropteridine diphosphate from 7,8-dihydroneopterin triphosphate: step 4/4.</text>
</comment>
<dbReference type="Proteomes" id="UP000031275">
    <property type="component" value="Unassembled WGS sequence"/>
</dbReference>
<evidence type="ECO:0000256" key="4">
    <source>
        <dbReference type="ARBA" id="ARBA00016218"/>
    </source>
</evidence>
<dbReference type="Gene3D" id="3.30.70.560">
    <property type="entry name" value="7,8-Dihydro-6-hydroxymethylpterin-pyrophosphokinase HPPK"/>
    <property type="match status" value="1"/>
</dbReference>
<dbReference type="Pfam" id="PF01288">
    <property type="entry name" value="HPPK"/>
    <property type="match status" value="1"/>
</dbReference>
<evidence type="ECO:0000256" key="6">
    <source>
        <dbReference type="ARBA" id="ARBA00022741"/>
    </source>
</evidence>
<dbReference type="PANTHER" id="PTHR43071:SF1">
    <property type="entry name" value="2-AMINO-4-HYDROXY-6-HYDROXYMETHYLDIHYDROPTERIDINE PYROPHOSPHOKINASE"/>
    <property type="match status" value="1"/>
</dbReference>
<evidence type="ECO:0000256" key="5">
    <source>
        <dbReference type="ARBA" id="ARBA00022679"/>
    </source>
</evidence>
<dbReference type="InterPro" id="IPR000550">
    <property type="entry name" value="Hppk"/>
</dbReference>
<comment type="function">
    <text evidence="10">Catalyzes the transfer of pyrophosphate from adenosine triphosphate (ATP) to 6-hydroxymethyl-7,8-dihydropterin, an enzymatic step in folate biosynthesis pathway.</text>
</comment>
<keyword evidence="5" id="KW-0808">Transferase</keyword>
<dbReference type="SUPFAM" id="SSF55083">
    <property type="entry name" value="6-hydroxymethyl-7,8-dihydropterin pyrophosphokinase, HPPK"/>
    <property type="match status" value="1"/>
</dbReference>
<name>A0ABR4ZRE8_9FLAO</name>
<dbReference type="CDD" id="cd00483">
    <property type="entry name" value="HPPK"/>
    <property type="match status" value="1"/>
</dbReference>
<dbReference type="EMBL" id="JSYK01000003">
    <property type="protein sequence ID" value="KIA83892.1"/>
    <property type="molecule type" value="Genomic_DNA"/>
</dbReference>
<evidence type="ECO:0000256" key="1">
    <source>
        <dbReference type="ARBA" id="ARBA00005051"/>
    </source>
</evidence>
<feature type="domain" description="7,8-dihydro-6-hydroxymethylpterin-pyrophosphokinase" evidence="13">
    <location>
        <begin position="1"/>
        <end position="100"/>
    </location>
</feature>
<evidence type="ECO:0000256" key="9">
    <source>
        <dbReference type="ARBA" id="ARBA00022909"/>
    </source>
</evidence>
<dbReference type="PANTHER" id="PTHR43071">
    <property type="entry name" value="2-AMINO-4-HYDROXY-6-HYDROXYMETHYLDIHYDROPTERIDINE PYROPHOSPHOKINASE"/>
    <property type="match status" value="1"/>
</dbReference>
<dbReference type="NCBIfam" id="TIGR01498">
    <property type="entry name" value="folK"/>
    <property type="match status" value="1"/>
</dbReference>
<evidence type="ECO:0000256" key="7">
    <source>
        <dbReference type="ARBA" id="ARBA00022777"/>
    </source>
</evidence>
<evidence type="ECO:0000256" key="3">
    <source>
        <dbReference type="ARBA" id="ARBA00013253"/>
    </source>
</evidence>
<keyword evidence="15" id="KW-1185">Reference proteome</keyword>
<proteinExistence type="inferred from homology"/>
<evidence type="ECO:0000256" key="10">
    <source>
        <dbReference type="ARBA" id="ARBA00029409"/>
    </source>
</evidence>